<evidence type="ECO:0000256" key="1">
    <source>
        <dbReference type="ARBA" id="ARBA00006926"/>
    </source>
</evidence>
<dbReference type="Proteomes" id="UP000677054">
    <property type="component" value="Unassembled WGS sequence"/>
</dbReference>
<dbReference type="PROSITE" id="PS51355">
    <property type="entry name" value="GLUTATHIONE_PEROXID_3"/>
    <property type="match status" value="1"/>
</dbReference>
<gene>
    <name evidence="4" type="ORF">DSTB1V02_LOCUS10735</name>
</gene>
<dbReference type="EMBL" id="LR902702">
    <property type="protein sequence ID" value="CAD7250966.1"/>
    <property type="molecule type" value="Genomic_DNA"/>
</dbReference>
<dbReference type="OrthoDB" id="446890at2759"/>
<sequence>MEEELKKLFKHLGRAFGQTQCVMTDCLDGPLAYGLAQKILGRVGMFNDGFMKFYSDQAVKMSSKSAETIYEFKANDIDGKMEPGTNAEIKEFAAKYGVEFDMFEKIKVNGDDAHELWKYLKKKQGGLLGSFIKWNFTKFVINKNGIPVSRHGPNVDPLVSFSPVRYDKLLGMEDDLKKWLEK</sequence>
<comment type="similarity">
    <text evidence="1">Belongs to the glutathione peroxidase family.</text>
</comment>
<evidence type="ECO:0000256" key="3">
    <source>
        <dbReference type="ARBA" id="ARBA00023002"/>
    </source>
</evidence>
<evidence type="ECO:0000313" key="5">
    <source>
        <dbReference type="Proteomes" id="UP000677054"/>
    </source>
</evidence>
<name>A0A7R9FQC0_9CRUS</name>
<dbReference type="Gene3D" id="3.40.30.10">
    <property type="entry name" value="Glutaredoxin"/>
    <property type="match status" value="1"/>
</dbReference>
<dbReference type="InterPro" id="IPR036249">
    <property type="entry name" value="Thioredoxin-like_sf"/>
</dbReference>
<proteinExistence type="inferred from homology"/>
<keyword evidence="2" id="KW-0575">Peroxidase</keyword>
<dbReference type="GO" id="GO:0006979">
    <property type="term" value="P:response to oxidative stress"/>
    <property type="evidence" value="ECO:0007669"/>
    <property type="project" value="InterPro"/>
</dbReference>
<dbReference type="EMBL" id="CAJPEV010003185">
    <property type="protein sequence ID" value="CAG0899148.1"/>
    <property type="molecule type" value="Genomic_DNA"/>
</dbReference>
<keyword evidence="5" id="KW-1185">Reference proteome</keyword>
<evidence type="ECO:0008006" key="6">
    <source>
        <dbReference type="Google" id="ProtNLM"/>
    </source>
</evidence>
<evidence type="ECO:0000313" key="4">
    <source>
        <dbReference type="EMBL" id="CAD7250966.1"/>
    </source>
</evidence>
<dbReference type="PANTHER" id="PTHR11592">
    <property type="entry name" value="GLUTATHIONE PEROXIDASE"/>
    <property type="match status" value="1"/>
</dbReference>
<protein>
    <recommendedName>
        <fullName evidence="6">Glutathione peroxidase</fullName>
    </recommendedName>
</protein>
<dbReference type="PANTHER" id="PTHR11592:SF134">
    <property type="entry name" value="PHOSPHOLIPID HYDROPEROXIDE GLUTATHIONE PEROXIDASE"/>
    <property type="match status" value="1"/>
</dbReference>
<organism evidence="4">
    <name type="scientific">Darwinula stevensoni</name>
    <dbReference type="NCBI Taxonomy" id="69355"/>
    <lineage>
        <taxon>Eukaryota</taxon>
        <taxon>Metazoa</taxon>
        <taxon>Ecdysozoa</taxon>
        <taxon>Arthropoda</taxon>
        <taxon>Crustacea</taxon>
        <taxon>Oligostraca</taxon>
        <taxon>Ostracoda</taxon>
        <taxon>Podocopa</taxon>
        <taxon>Podocopida</taxon>
        <taxon>Darwinulocopina</taxon>
        <taxon>Darwinuloidea</taxon>
        <taxon>Darwinulidae</taxon>
        <taxon>Darwinula</taxon>
    </lineage>
</organism>
<dbReference type="InterPro" id="IPR000889">
    <property type="entry name" value="Glutathione_peroxidase"/>
</dbReference>
<dbReference type="SUPFAM" id="SSF52833">
    <property type="entry name" value="Thioredoxin-like"/>
    <property type="match status" value="1"/>
</dbReference>
<reference evidence="4" key="1">
    <citation type="submission" date="2020-11" db="EMBL/GenBank/DDBJ databases">
        <authorList>
            <person name="Tran Van P."/>
        </authorList>
    </citation>
    <scope>NUCLEOTIDE SEQUENCE</scope>
</reference>
<evidence type="ECO:0000256" key="2">
    <source>
        <dbReference type="ARBA" id="ARBA00022559"/>
    </source>
</evidence>
<keyword evidence="3" id="KW-0560">Oxidoreductase</keyword>
<accession>A0A7R9FQC0</accession>
<dbReference type="GO" id="GO:0004601">
    <property type="term" value="F:peroxidase activity"/>
    <property type="evidence" value="ECO:0007669"/>
    <property type="project" value="UniProtKB-KW"/>
</dbReference>
<dbReference type="Pfam" id="PF00255">
    <property type="entry name" value="GSHPx"/>
    <property type="match status" value="1"/>
</dbReference>
<dbReference type="AlphaFoldDB" id="A0A7R9FQC0"/>